<keyword evidence="3" id="KW-0560">Oxidoreductase</keyword>
<dbReference type="EMBL" id="JBHSON010000026">
    <property type="protein sequence ID" value="MFC5747853.1"/>
    <property type="molecule type" value="Genomic_DNA"/>
</dbReference>
<dbReference type="GO" id="GO:0004316">
    <property type="term" value="F:3-oxoacyl-[acyl-carrier-protein] reductase (NADPH) activity"/>
    <property type="evidence" value="ECO:0007669"/>
    <property type="project" value="UniProtKB-EC"/>
</dbReference>
<gene>
    <name evidence="3" type="primary">fabG</name>
    <name evidence="3" type="ORF">ACFPZN_19675</name>
</gene>
<dbReference type="PRINTS" id="PR00081">
    <property type="entry name" value="GDHRDH"/>
</dbReference>
<accession>A0ABW0ZZ80</accession>
<dbReference type="PANTHER" id="PTHR42879:SF2">
    <property type="entry name" value="3-OXOACYL-[ACYL-CARRIER-PROTEIN] REDUCTASE FABG"/>
    <property type="match status" value="1"/>
</dbReference>
<dbReference type="Proteomes" id="UP001596074">
    <property type="component" value="Unassembled WGS sequence"/>
</dbReference>
<dbReference type="InterPro" id="IPR002347">
    <property type="entry name" value="SDR_fam"/>
</dbReference>
<proteinExistence type="inferred from homology"/>
<dbReference type="Gene3D" id="3.40.50.720">
    <property type="entry name" value="NAD(P)-binding Rossmann-like Domain"/>
    <property type="match status" value="1"/>
</dbReference>
<keyword evidence="4" id="KW-1185">Reference proteome</keyword>
<dbReference type="NCBIfam" id="NF009466">
    <property type="entry name" value="PRK12826.1-2"/>
    <property type="match status" value="1"/>
</dbReference>
<dbReference type="PRINTS" id="PR00080">
    <property type="entry name" value="SDRFAMILY"/>
</dbReference>
<protein>
    <submittedName>
        <fullName evidence="3">3-oxoacyl-ACP reductase FabG</fullName>
        <ecNumber evidence="3">1.1.1.100</ecNumber>
    </submittedName>
</protein>
<organism evidence="3 4">
    <name type="scientific">Actinomadura rugatobispora</name>
    <dbReference type="NCBI Taxonomy" id="1994"/>
    <lineage>
        <taxon>Bacteria</taxon>
        <taxon>Bacillati</taxon>
        <taxon>Actinomycetota</taxon>
        <taxon>Actinomycetes</taxon>
        <taxon>Streptosporangiales</taxon>
        <taxon>Thermomonosporaceae</taxon>
        <taxon>Actinomadura</taxon>
    </lineage>
</organism>
<comment type="caution">
    <text evidence="3">The sequence shown here is derived from an EMBL/GenBank/DDBJ whole genome shotgun (WGS) entry which is preliminary data.</text>
</comment>
<evidence type="ECO:0000256" key="1">
    <source>
        <dbReference type="ARBA" id="ARBA00006484"/>
    </source>
</evidence>
<evidence type="ECO:0000259" key="2">
    <source>
        <dbReference type="SMART" id="SM00822"/>
    </source>
</evidence>
<dbReference type="InterPro" id="IPR036291">
    <property type="entry name" value="NAD(P)-bd_dom_sf"/>
</dbReference>
<evidence type="ECO:0000313" key="4">
    <source>
        <dbReference type="Proteomes" id="UP001596074"/>
    </source>
</evidence>
<sequence length="261" mass="27234">MTASPNGHDADAACEPSRVAVVTGGTRGLGAAITRVLTAEGVHVAAVFARDDEAARRLADEVAADGGSLSLHRGDVGDRAFCRRLVQDVLATHGRLDHLVNNAGLLIENKVRAMTQEEWDDALRANLSGPFHLAQAVLEPMTDRRFGRIVNIGSVTAAMGSPVEAGYAAAKAGLLGLTRSLARSVARKGVTVNLVVPGVFETDMTNVMPAPAQEAIRAMIPLGRRGDPGELAHAVRFLLDERAGYITGSVVTVDGGLSMGA</sequence>
<dbReference type="SUPFAM" id="SSF51735">
    <property type="entry name" value="NAD(P)-binding Rossmann-fold domains"/>
    <property type="match status" value="1"/>
</dbReference>
<dbReference type="PANTHER" id="PTHR42879">
    <property type="entry name" value="3-OXOACYL-(ACYL-CARRIER-PROTEIN) REDUCTASE"/>
    <property type="match status" value="1"/>
</dbReference>
<name>A0ABW0ZZ80_9ACTN</name>
<dbReference type="RefSeq" id="WP_378283479.1">
    <property type="nucleotide sequence ID" value="NZ_JBHSON010000026.1"/>
</dbReference>
<dbReference type="PROSITE" id="PS00061">
    <property type="entry name" value="ADH_SHORT"/>
    <property type="match status" value="1"/>
</dbReference>
<evidence type="ECO:0000313" key="3">
    <source>
        <dbReference type="EMBL" id="MFC5747853.1"/>
    </source>
</evidence>
<dbReference type="EC" id="1.1.1.100" evidence="3"/>
<dbReference type="Pfam" id="PF13561">
    <property type="entry name" value="adh_short_C2"/>
    <property type="match status" value="1"/>
</dbReference>
<dbReference type="InterPro" id="IPR020904">
    <property type="entry name" value="Sc_DH/Rdtase_CS"/>
</dbReference>
<dbReference type="InterPro" id="IPR050259">
    <property type="entry name" value="SDR"/>
</dbReference>
<dbReference type="InterPro" id="IPR057326">
    <property type="entry name" value="KR_dom"/>
</dbReference>
<feature type="domain" description="Ketoreductase" evidence="2">
    <location>
        <begin position="18"/>
        <end position="198"/>
    </location>
</feature>
<comment type="similarity">
    <text evidence="1">Belongs to the short-chain dehydrogenases/reductases (SDR) family.</text>
</comment>
<reference evidence="4" key="1">
    <citation type="journal article" date="2019" name="Int. J. Syst. Evol. Microbiol.">
        <title>The Global Catalogue of Microorganisms (GCM) 10K type strain sequencing project: providing services to taxonomists for standard genome sequencing and annotation.</title>
        <authorList>
            <consortium name="The Broad Institute Genomics Platform"/>
            <consortium name="The Broad Institute Genome Sequencing Center for Infectious Disease"/>
            <person name="Wu L."/>
            <person name="Ma J."/>
        </authorList>
    </citation>
    <scope>NUCLEOTIDE SEQUENCE [LARGE SCALE GENOMIC DNA]</scope>
    <source>
        <strain evidence="4">KCTC 42087</strain>
    </source>
</reference>
<dbReference type="SMART" id="SM00822">
    <property type="entry name" value="PKS_KR"/>
    <property type="match status" value="1"/>
</dbReference>